<reference evidence="2" key="1">
    <citation type="submission" date="2018-11" db="EMBL/GenBank/DDBJ databases">
        <authorList>
            <consortium name="Pathogen Informatics"/>
        </authorList>
    </citation>
    <scope>NUCLEOTIDE SEQUENCE</scope>
</reference>
<proteinExistence type="predicted"/>
<protein>
    <submittedName>
        <fullName evidence="2">Uncharacterized protein</fullName>
    </submittedName>
</protein>
<dbReference type="Proteomes" id="UP000784294">
    <property type="component" value="Unassembled WGS sequence"/>
</dbReference>
<feature type="chain" id="PRO_5019269429" evidence="1">
    <location>
        <begin position="22"/>
        <end position="155"/>
    </location>
</feature>
<evidence type="ECO:0000313" key="3">
    <source>
        <dbReference type="Proteomes" id="UP000784294"/>
    </source>
</evidence>
<sequence length="155" mass="17114">MNLLLRLTCWLDVWLLRESRLEHEGNTGILPPLRSLASLCEWIDTLLGFLSHQDQVIVQTYQNPDYLKSNKIHFPADEATEVPPRKAPPVTSINLQSSSAILVVDLLLSLCQHEPSLLRQVVESEALAHLLDAAICDPPTNGSLDGSSIPSAIDE</sequence>
<keyword evidence="3" id="KW-1185">Reference proteome</keyword>
<accession>A0A448WI03</accession>
<keyword evidence="1" id="KW-0732">Signal</keyword>
<dbReference type="EMBL" id="CAAALY010014337">
    <property type="protein sequence ID" value="VEL12290.1"/>
    <property type="molecule type" value="Genomic_DNA"/>
</dbReference>
<comment type="caution">
    <text evidence="2">The sequence shown here is derived from an EMBL/GenBank/DDBJ whole genome shotgun (WGS) entry which is preliminary data.</text>
</comment>
<gene>
    <name evidence="2" type="ORF">PXEA_LOCUS5730</name>
</gene>
<evidence type="ECO:0000256" key="1">
    <source>
        <dbReference type="SAM" id="SignalP"/>
    </source>
</evidence>
<dbReference type="AlphaFoldDB" id="A0A448WI03"/>
<feature type="signal peptide" evidence="1">
    <location>
        <begin position="1"/>
        <end position="21"/>
    </location>
</feature>
<evidence type="ECO:0000313" key="2">
    <source>
        <dbReference type="EMBL" id="VEL12290.1"/>
    </source>
</evidence>
<organism evidence="2 3">
    <name type="scientific">Protopolystoma xenopodis</name>
    <dbReference type="NCBI Taxonomy" id="117903"/>
    <lineage>
        <taxon>Eukaryota</taxon>
        <taxon>Metazoa</taxon>
        <taxon>Spiralia</taxon>
        <taxon>Lophotrochozoa</taxon>
        <taxon>Platyhelminthes</taxon>
        <taxon>Monogenea</taxon>
        <taxon>Polyopisthocotylea</taxon>
        <taxon>Polystomatidea</taxon>
        <taxon>Polystomatidae</taxon>
        <taxon>Protopolystoma</taxon>
    </lineage>
</organism>
<name>A0A448WI03_9PLAT</name>